<evidence type="ECO:0000256" key="3">
    <source>
        <dbReference type="ARBA" id="ARBA00022490"/>
    </source>
</evidence>
<dbReference type="Gene3D" id="1.25.10.10">
    <property type="entry name" value="Leucine-rich Repeat Variant"/>
    <property type="match status" value="1"/>
</dbReference>
<comment type="subcellular location">
    <subcellularLocation>
        <location evidence="1">Cytoplasm</location>
    </subcellularLocation>
</comment>
<dbReference type="InterPro" id="IPR041389">
    <property type="entry name" value="Importin_rep_6"/>
</dbReference>
<dbReference type="PANTHER" id="PTHR10527">
    <property type="entry name" value="IMPORTIN BETA"/>
    <property type="match status" value="1"/>
</dbReference>
<keyword evidence="3" id="KW-0963">Cytoplasm</keyword>
<name>A0ABM1DVH1_PRICU</name>
<evidence type="ECO:0000256" key="1">
    <source>
        <dbReference type="ARBA" id="ARBA00004496"/>
    </source>
</evidence>
<evidence type="ECO:0000256" key="4">
    <source>
        <dbReference type="ARBA" id="ARBA00022737"/>
    </source>
</evidence>
<gene>
    <name evidence="7" type="primary">LOC106806491</name>
</gene>
<dbReference type="SUPFAM" id="SSF48371">
    <property type="entry name" value="ARM repeat"/>
    <property type="match status" value="1"/>
</dbReference>
<keyword evidence="2" id="KW-0813">Transport</keyword>
<dbReference type="Pfam" id="PF18829">
    <property type="entry name" value="Importin_rep_6"/>
    <property type="match status" value="1"/>
</dbReference>
<dbReference type="InterPro" id="IPR016024">
    <property type="entry name" value="ARM-type_fold"/>
</dbReference>
<dbReference type="Proteomes" id="UP000695022">
    <property type="component" value="Unplaced"/>
</dbReference>
<proteinExistence type="predicted"/>
<dbReference type="InterPro" id="IPR040122">
    <property type="entry name" value="Importin_beta"/>
</dbReference>
<accession>A0ABM1DVH1</accession>
<keyword evidence="6" id="KW-1185">Reference proteome</keyword>
<dbReference type="Pfam" id="PF18816">
    <property type="entry name" value="Importin_rep_5"/>
    <property type="match status" value="1"/>
</dbReference>
<dbReference type="RefSeq" id="XP_014663942.1">
    <property type="nucleotide sequence ID" value="XM_014808456.1"/>
</dbReference>
<dbReference type="InterPro" id="IPR040928">
    <property type="entry name" value="Importin_rep_5"/>
</dbReference>
<protein>
    <submittedName>
        <fullName evidence="7">Importin-5-like</fullName>
    </submittedName>
</protein>
<keyword evidence="5" id="KW-0653">Protein transport</keyword>
<evidence type="ECO:0000313" key="6">
    <source>
        <dbReference type="Proteomes" id="UP000695022"/>
    </source>
</evidence>
<dbReference type="GeneID" id="106806491"/>
<evidence type="ECO:0000313" key="7">
    <source>
        <dbReference type="RefSeq" id="XP_014663942.1"/>
    </source>
</evidence>
<evidence type="ECO:0000256" key="5">
    <source>
        <dbReference type="ARBA" id="ARBA00022927"/>
    </source>
</evidence>
<reference evidence="7" key="1">
    <citation type="submission" date="2025-08" db="UniProtKB">
        <authorList>
            <consortium name="RefSeq"/>
        </authorList>
    </citation>
    <scope>IDENTIFICATION</scope>
</reference>
<organism evidence="6 7">
    <name type="scientific">Priapulus caudatus</name>
    <name type="common">Priapulid worm</name>
    <dbReference type="NCBI Taxonomy" id="37621"/>
    <lineage>
        <taxon>Eukaryota</taxon>
        <taxon>Metazoa</taxon>
        <taxon>Ecdysozoa</taxon>
        <taxon>Scalidophora</taxon>
        <taxon>Priapulida</taxon>
        <taxon>Priapulimorpha</taxon>
        <taxon>Priapulimorphida</taxon>
        <taxon>Priapulidae</taxon>
        <taxon>Priapulus</taxon>
    </lineage>
</organism>
<evidence type="ECO:0000256" key="2">
    <source>
        <dbReference type="ARBA" id="ARBA00022448"/>
    </source>
</evidence>
<keyword evidence="4" id="KW-0677">Repeat</keyword>
<sequence length="494" mass="55398">MISAWARMCKILGKEFEQYLPIVMGPVMKAASLKPEVALLDSEDMKTMEDDDAWQFVTLGDQQNFGIRTAGLEEKATACQMLVCYARELKDGFAGYTEQVVKLMVPLLKFYFHDGVRVAATESLPFLLECAKIKGDDYLREMWAFICPELLKAVDTEPGNDVLSEHMHSLAKCIEVLGSGCLNAEAMAELITTMNKILKEHFERAEGRHQKRKDEDYDEEVEESLLDEDDEDVYILSKISDIVHALFGTHKADFFPYFEQLLPHFAKLMGAERPWPDHQWGLCIFDDALEHGGPPVIKYQEYFLRPLMQHIVNSHGEVRQAAAYGAGVMAQFAGPEFAQACAEAIPLLMQVIGAPDSRACENINPTENAIAAVTKICKYNSSRFNIDEVLPLWLSWLPVWEDEDEAPHIYGYLCDLIEANHPLILGANNSNVPRLVAIIADALAKEALDSKSEVRTRLLNIVRQIQGNGEMFNACVAQLSMEQQQALSCALSSQ</sequence>
<dbReference type="InterPro" id="IPR011989">
    <property type="entry name" value="ARM-like"/>
</dbReference>